<gene>
    <name evidence="2" type="ORF">NBR_LOCUS9497</name>
</gene>
<feature type="region of interest" description="Disordered" evidence="1">
    <location>
        <begin position="65"/>
        <end position="140"/>
    </location>
</feature>
<name>A0A0N4Y1J4_NIPBR</name>
<dbReference type="Proteomes" id="UP000271162">
    <property type="component" value="Unassembled WGS sequence"/>
</dbReference>
<dbReference type="AlphaFoldDB" id="A0A0N4Y1J4"/>
<reference evidence="2 3" key="2">
    <citation type="submission" date="2018-11" db="EMBL/GenBank/DDBJ databases">
        <authorList>
            <consortium name="Pathogen Informatics"/>
        </authorList>
    </citation>
    <scope>NUCLEOTIDE SEQUENCE [LARGE SCALE GENOMIC DNA]</scope>
</reference>
<feature type="compositionally biased region" description="Polar residues" evidence="1">
    <location>
        <begin position="83"/>
        <end position="96"/>
    </location>
</feature>
<evidence type="ECO:0000313" key="2">
    <source>
        <dbReference type="EMBL" id="VDL73086.1"/>
    </source>
</evidence>
<protein>
    <submittedName>
        <fullName evidence="4">Scaffolding protein</fullName>
    </submittedName>
</protein>
<sequence>MSNSNEFRKDQSDERLKKLKELEKEEHKLVKEIDDADHELQRIFQNFRVDRLTRGDVVDAATRLGLSNEHLDDAKKKSRLDTGKSQPTGSSQNAEKPQQKSEPQKPSNGKNTPKKGAGATQTSSNITQESKQKPSAAPKK</sequence>
<evidence type="ECO:0000313" key="4">
    <source>
        <dbReference type="WBParaSite" id="NBR_0000949601-mRNA-1"/>
    </source>
</evidence>
<keyword evidence="3" id="KW-1185">Reference proteome</keyword>
<feature type="compositionally biased region" description="Polar residues" evidence="1">
    <location>
        <begin position="119"/>
        <end position="129"/>
    </location>
</feature>
<feature type="compositionally biased region" description="Basic and acidic residues" evidence="1">
    <location>
        <begin position="69"/>
        <end position="82"/>
    </location>
</feature>
<proteinExistence type="predicted"/>
<dbReference type="EMBL" id="UYSL01020150">
    <property type="protein sequence ID" value="VDL73086.1"/>
    <property type="molecule type" value="Genomic_DNA"/>
</dbReference>
<evidence type="ECO:0000313" key="3">
    <source>
        <dbReference type="Proteomes" id="UP000271162"/>
    </source>
</evidence>
<evidence type="ECO:0000256" key="1">
    <source>
        <dbReference type="SAM" id="MobiDB-lite"/>
    </source>
</evidence>
<accession>A0A0N4Y1J4</accession>
<organism evidence="4">
    <name type="scientific">Nippostrongylus brasiliensis</name>
    <name type="common">Rat hookworm</name>
    <dbReference type="NCBI Taxonomy" id="27835"/>
    <lineage>
        <taxon>Eukaryota</taxon>
        <taxon>Metazoa</taxon>
        <taxon>Ecdysozoa</taxon>
        <taxon>Nematoda</taxon>
        <taxon>Chromadorea</taxon>
        <taxon>Rhabditida</taxon>
        <taxon>Rhabditina</taxon>
        <taxon>Rhabditomorpha</taxon>
        <taxon>Strongyloidea</taxon>
        <taxon>Heligmosomidae</taxon>
        <taxon>Nippostrongylus</taxon>
    </lineage>
</organism>
<dbReference type="WBParaSite" id="NBR_0000949601-mRNA-1">
    <property type="protein sequence ID" value="NBR_0000949601-mRNA-1"/>
    <property type="gene ID" value="NBR_0000949601"/>
</dbReference>
<reference evidence="4" key="1">
    <citation type="submission" date="2017-02" db="UniProtKB">
        <authorList>
            <consortium name="WormBaseParasite"/>
        </authorList>
    </citation>
    <scope>IDENTIFICATION</scope>
</reference>